<name>A0A133NT36_GARVA</name>
<gene>
    <name evidence="2" type="ORF">HMPREF3208_01056</name>
</gene>
<dbReference type="OrthoDB" id="3233612at2"/>
<feature type="region of interest" description="Disordered" evidence="1">
    <location>
        <begin position="1"/>
        <end position="22"/>
    </location>
</feature>
<accession>A0A133NT36</accession>
<dbReference type="InterPro" id="IPR018691">
    <property type="entry name" value="DUF2188"/>
</dbReference>
<proteinExistence type="predicted"/>
<feature type="region of interest" description="Disordered" evidence="1">
    <location>
        <begin position="55"/>
        <end position="77"/>
    </location>
</feature>
<dbReference type="Pfam" id="PF09954">
    <property type="entry name" value="DUF2188"/>
    <property type="match status" value="1"/>
</dbReference>
<sequence>MERSEHHVVHNPNGGWDVKRNDSQRASIHTATKVEALKVGRIISRNQGTEFIVHGMDGRIQNSDSHGNDPCPPRDRK</sequence>
<evidence type="ECO:0000313" key="3">
    <source>
        <dbReference type="Proteomes" id="UP000070687"/>
    </source>
</evidence>
<dbReference type="Proteomes" id="UP000070687">
    <property type="component" value="Unassembled WGS sequence"/>
</dbReference>
<evidence type="ECO:0000313" key="2">
    <source>
        <dbReference type="EMBL" id="KXA19454.1"/>
    </source>
</evidence>
<organism evidence="2 3">
    <name type="scientific">Gardnerella vaginalis</name>
    <dbReference type="NCBI Taxonomy" id="2702"/>
    <lineage>
        <taxon>Bacteria</taxon>
        <taxon>Bacillati</taxon>
        <taxon>Actinomycetota</taxon>
        <taxon>Actinomycetes</taxon>
        <taxon>Bifidobacteriales</taxon>
        <taxon>Bifidobacteriaceae</taxon>
        <taxon>Gardnerella</taxon>
    </lineage>
</organism>
<comment type="caution">
    <text evidence="2">The sequence shown here is derived from an EMBL/GenBank/DDBJ whole genome shotgun (WGS) entry which is preliminary data.</text>
</comment>
<dbReference type="AlphaFoldDB" id="A0A133NT36"/>
<reference evidence="2 3" key="1">
    <citation type="submission" date="2016-01" db="EMBL/GenBank/DDBJ databases">
        <authorList>
            <person name="Oliw E.H."/>
        </authorList>
    </citation>
    <scope>NUCLEOTIDE SEQUENCE [LARGE SCALE GENOMIC DNA]</scope>
    <source>
        <strain evidence="2 3">PSS_7772B</strain>
    </source>
</reference>
<dbReference type="EMBL" id="LRQB01000067">
    <property type="protein sequence ID" value="KXA19454.1"/>
    <property type="molecule type" value="Genomic_DNA"/>
</dbReference>
<dbReference type="RefSeq" id="WP_004122579.1">
    <property type="nucleotide sequence ID" value="NZ_JBLLPS010000001.1"/>
</dbReference>
<evidence type="ECO:0000256" key="1">
    <source>
        <dbReference type="SAM" id="MobiDB-lite"/>
    </source>
</evidence>
<evidence type="ECO:0008006" key="4">
    <source>
        <dbReference type="Google" id="ProtNLM"/>
    </source>
</evidence>
<protein>
    <recommendedName>
        <fullName evidence="4">DUF2188 domain-containing protein</fullName>
    </recommendedName>
</protein>
<dbReference type="PATRIC" id="fig|2702.100.peg.1039"/>